<keyword evidence="2" id="KW-1185">Reference proteome</keyword>
<dbReference type="AlphaFoldDB" id="C7PXU2"/>
<proteinExistence type="predicted"/>
<dbReference type="HOGENOM" id="CLU_139647_0_0_11"/>
<dbReference type="Gene3D" id="1.20.1260.10">
    <property type="match status" value="1"/>
</dbReference>
<dbReference type="InterPro" id="IPR012347">
    <property type="entry name" value="Ferritin-like"/>
</dbReference>
<dbReference type="STRING" id="479433.Caci_4539"/>
<gene>
    <name evidence="1" type="ordered locus">Caci_4539</name>
</gene>
<evidence type="ECO:0000313" key="2">
    <source>
        <dbReference type="Proteomes" id="UP000000851"/>
    </source>
</evidence>
<dbReference type="RefSeq" id="WP_015793131.1">
    <property type="nucleotide sequence ID" value="NC_013131.1"/>
</dbReference>
<reference evidence="1 2" key="1">
    <citation type="journal article" date="2009" name="Stand. Genomic Sci.">
        <title>Complete genome sequence of Catenulispora acidiphila type strain (ID 139908).</title>
        <authorList>
            <person name="Copeland A."/>
            <person name="Lapidus A."/>
            <person name="Glavina Del Rio T."/>
            <person name="Nolan M."/>
            <person name="Lucas S."/>
            <person name="Chen F."/>
            <person name="Tice H."/>
            <person name="Cheng J.F."/>
            <person name="Bruce D."/>
            <person name="Goodwin L."/>
            <person name="Pitluck S."/>
            <person name="Mikhailova N."/>
            <person name="Pati A."/>
            <person name="Ivanova N."/>
            <person name="Mavromatis K."/>
            <person name="Chen A."/>
            <person name="Palaniappan K."/>
            <person name="Chain P."/>
            <person name="Land M."/>
            <person name="Hauser L."/>
            <person name="Chang Y.J."/>
            <person name="Jeffries C.D."/>
            <person name="Chertkov O."/>
            <person name="Brettin T."/>
            <person name="Detter J.C."/>
            <person name="Han C."/>
            <person name="Ali Z."/>
            <person name="Tindall B.J."/>
            <person name="Goker M."/>
            <person name="Bristow J."/>
            <person name="Eisen J.A."/>
            <person name="Markowitz V."/>
            <person name="Hugenholtz P."/>
            <person name="Kyrpides N.C."/>
            <person name="Klenk H.P."/>
        </authorList>
    </citation>
    <scope>NUCLEOTIDE SEQUENCE [LARGE SCALE GENOMIC DNA]</scope>
    <source>
        <strain evidence="2">DSM 44928 / JCM 14897 / NBRC 102108 / NRRL B-24433 / ID139908</strain>
    </source>
</reference>
<name>C7PXU2_CATAD</name>
<dbReference type="KEGG" id="cai:Caci_4539"/>
<dbReference type="Proteomes" id="UP000000851">
    <property type="component" value="Chromosome"/>
</dbReference>
<dbReference type="OrthoDB" id="669978at2"/>
<protein>
    <submittedName>
        <fullName evidence="1">Uncharacterized protein</fullName>
    </submittedName>
</protein>
<evidence type="ECO:0000313" key="1">
    <source>
        <dbReference type="EMBL" id="ACU73402.1"/>
    </source>
</evidence>
<organism evidence="1 2">
    <name type="scientific">Catenulispora acidiphila (strain DSM 44928 / JCM 14897 / NBRC 102108 / NRRL B-24433 / ID139908)</name>
    <dbReference type="NCBI Taxonomy" id="479433"/>
    <lineage>
        <taxon>Bacteria</taxon>
        <taxon>Bacillati</taxon>
        <taxon>Actinomycetota</taxon>
        <taxon>Actinomycetes</taxon>
        <taxon>Catenulisporales</taxon>
        <taxon>Catenulisporaceae</taxon>
        <taxon>Catenulispora</taxon>
    </lineage>
</organism>
<dbReference type="EMBL" id="CP001700">
    <property type="protein sequence ID" value="ACU73402.1"/>
    <property type="molecule type" value="Genomic_DNA"/>
</dbReference>
<sequence>MKAVAELVDELHQGENDMVGRLQRTAHQHAADYDVRHGATHLSEWSKDHVSRLAEAGRRFGLELSSTTDVDGESVVQQTLDKTAKALRHRPEPALLLLRDLRELHLCAAGNNLGWTMLAQAAKALRDKELVQLTDDCQPQTVRQMRWTETLIKELSPQALASMSSESGEN</sequence>
<dbReference type="InParanoid" id="C7PXU2"/>
<dbReference type="eggNOG" id="ENOG5032UMU">
    <property type="taxonomic scope" value="Bacteria"/>
</dbReference>
<accession>C7PXU2</accession>